<feature type="signal peptide" evidence="1">
    <location>
        <begin position="1"/>
        <end position="17"/>
    </location>
</feature>
<evidence type="ECO:0000256" key="1">
    <source>
        <dbReference type="SAM" id="SignalP"/>
    </source>
</evidence>
<proteinExistence type="predicted"/>
<organism evidence="2 3">
    <name type="scientific">Xenorhabdus griffiniae</name>
    <dbReference type="NCBI Taxonomy" id="351672"/>
    <lineage>
        <taxon>Bacteria</taxon>
        <taxon>Pseudomonadati</taxon>
        <taxon>Pseudomonadota</taxon>
        <taxon>Gammaproteobacteria</taxon>
        <taxon>Enterobacterales</taxon>
        <taxon>Morganellaceae</taxon>
        <taxon>Xenorhabdus</taxon>
    </lineage>
</organism>
<feature type="chain" id="PRO_5046881421" description="Lipoprotein" evidence="1">
    <location>
        <begin position="18"/>
        <end position="265"/>
    </location>
</feature>
<name>A0ABY9XJA0_9GAMM</name>
<keyword evidence="1" id="KW-0732">Signal</keyword>
<sequence length="265" mass="30427">MTIKFMPLALLSLTVCLTGCDFFSSTISEHWSSYKNKSYPFSPPQENKWITVEGIVPPNTQPSLKSDYISIKCLSTHHTAGGTLYHESKHHWNNINISVDPITGFFKEKIPFHGGGWCQWKINTISLALRYTNVNHLIKDAVSYDGTGIYASINNAEETQYGMRKALNIIEYHPTIYPFLRKHHANPDKVGLYGEKGGMTPFWLRLTDGNEWKIIYKPILDETKMPKIIIPKGEEPSRVEYPDGKIDLNRDSIDYWKINNTSQWE</sequence>
<dbReference type="Proteomes" id="UP001300348">
    <property type="component" value="Chromosome"/>
</dbReference>
<accession>A0ABY9XJA0</accession>
<evidence type="ECO:0008006" key="4">
    <source>
        <dbReference type="Google" id="ProtNLM"/>
    </source>
</evidence>
<dbReference type="GeneID" id="88854351"/>
<evidence type="ECO:0000313" key="2">
    <source>
        <dbReference type="EMBL" id="WNH02589.1"/>
    </source>
</evidence>
<reference evidence="2 3" key="1">
    <citation type="journal article" date="2023" name="Access Microbiol">
        <title>The genome of a steinernematid-associated Pseudomonas piscis bacterium encodes the biosynthesis of insect toxins.</title>
        <authorList>
            <person name="Awori R.M."/>
            <person name="Hendre P."/>
            <person name="Amugune N.O."/>
        </authorList>
    </citation>
    <scope>NUCLEOTIDE SEQUENCE [LARGE SCALE GENOMIC DNA]</scope>
    <source>
        <strain evidence="2 3">97</strain>
    </source>
</reference>
<keyword evidence="3" id="KW-1185">Reference proteome</keyword>
<dbReference type="EMBL" id="CP133647">
    <property type="protein sequence ID" value="WNH02589.1"/>
    <property type="molecule type" value="Genomic_DNA"/>
</dbReference>
<protein>
    <recommendedName>
        <fullName evidence="4">Lipoprotein</fullName>
    </recommendedName>
</protein>
<evidence type="ECO:0000313" key="3">
    <source>
        <dbReference type="Proteomes" id="UP001300348"/>
    </source>
</evidence>
<gene>
    <name evidence="2" type="ORF">QL112_002300</name>
</gene>
<dbReference type="RefSeq" id="WP_223281652.1">
    <property type="nucleotide sequence ID" value="NZ_CAWPOC010000168.1"/>
</dbReference>